<evidence type="ECO:0000259" key="2">
    <source>
        <dbReference type="Pfam" id="PF06985"/>
    </source>
</evidence>
<dbReference type="Proteomes" id="UP001175000">
    <property type="component" value="Unassembled WGS sequence"/>
</dbReference>
<name>A0AA40C3X1_9PEZI</name>
<sequence>MRAHLTRPTTPSPRSSMSLWSTPERPAAVRSDSWTCRPPGQRMHPFISIRDVSRPRQTRAQSNLTHVGWRKRRQRPMCSRVHRTVLGRTGSNKQLRRHARRLKSTRALWVDAICINQLDKTEEASQIPKMLVISSEASRAVVFLGETTVGTATGRFPVRRGIESLVNTGSPSVS</sequence>
<organism evidence="3 4">
    <name type="scientific">Immersiella caudata</name>
    <dbReference type="NCBI Taxonomy" id="314043"/>
    <lineage>
        <taxon>Eukaryota</taxon>
        <taxon>Fungi</taxon>
        <taxon>Dikarya</taxon>
        <taxon>Ascomycota</taxon>
        <taxon>Pezizomycotina</taxon>
        <taxon>Sordariomycetes</taxon>
        <taxon>Sordariomycetidae</taxon>
        <taxon>Sordariales</taxon>
        <taxon>Lasiosphaeriaceae</taxon>
        <taxon>Immersiella</taxon>
    </lineage>
</organism>
<dbReference type="Pfam" id="PF06985">
    <property type="entry name" value="HET"/>
    <property type="match status" value="1"/>
</dbReference>
<dbReference type="InterPro" id="IPR052895">
    <property type="entry name" value="HetReg/Transcr_Mod"/>
</dbReference>
<evidence type="ECO:0000313" key="4">
    <source>
        <dbReference type="Proteomes" id="UP001175000"/>
    </source>
</evidence>
<dbReference type="PANTHER" id="PTHR24148:SF79">
    <property type="entry name" value="HETEROKARYON INCOMPATIBILITY DOMAIN-CONTAINING PROTEIN"/>
    <property type="match status" value="1"/>
</dbReference>
<evidence type="ECO:0000313" key="3">
    <source>
        <dbReference type="EMBL" id="KAK0624127.1"/>
    </source>
</evidence>
<reference evidence="3" key="1">
    <citation type="submission" date="2023-06" db="EMBL/GenBank/DDBJ databases">
        <title>Genome-scale phylogeny and comparative genomics of the fungal order Sordariales.</title>
        <authorList>
            <consortium name="Lawrence Berkeley National Laboratory"/>
            <person name="Hensen N."/>
            <person name="Bonometti L."/>
            <person name="Westerberg I."/>
            <person name="Brannstrom I.O."/>
            <person name="Guillou S."/>
            <person name="Cros-Aarteil S."/>
            <person name="Calhoun S."/>
            <person name="Haridas S."/>
            <person name="Kuo A."/>
            <person name="Mondo S."/>
            <person name="Pangilinan J."/>
            <person name="Riley R."/>
            <person name="Labutti K."/>
            <person name="Andreopoulos B."/>
            <person name="Lipzen A."/>
            <person name="Chen C."/>
            <person name="Yanf M."/>
            <person name="Daum C."/>
            <person name="Ng V."/>
            <person name="Clum A."/>
            <person name="Steindorff A."/>
            <person name="Ohm R."/>
            <person name="Martin F."/>
            <person name="Silar P."/>
            <person name="Natvig D."/>
            <person name="Lalanne C."/>
            <person name="Gautier V."/>
            <person name="Ament-Velasquez S.L."/>
            <person name="Kruys A."/>
            <person name="Hutchinson M.I."/>
            <person name="Powell A.J."/>
            <person name="Barry K."/>
            <person name="Miller A.N."/>
            <person name="Grigoriev I.V."/>
            <person name="Debuchy R."/>
            <person name="Gladieux P."/>
            <person name="Thoren M.H."/>
            <person name="Johannesson H."/>
        </authorList>
    </citation>
    <scope>NUCLEOTIDE SEQUENCE</scope>
    <source>
        <strain evidence="3">CBS 606.72</strain>
    </source>
</reference>
<dbReference type="AlphaFoldDB" id="A0AA40C3X1"/>
<accession>A0AA40C3X1</accession>
<feature type="domain" description="Heterokaryon incompatibility" evidence="2">
    <location>
        <begin position="97"/>
        <end position="149"/>
    </location>
</feature>
<dbReference type="InterPro" id="IPR010730">
    <property type="entry name" value="HET"/>
</dbReference>
<gene>
    <name evidence="3" type="ORF">B0T14DRAFT_193416</name>
</gene>
<comment type="caution">
    <text evidence="3">The sequence shown here is derived from an EMBL/GenBank/DDBJ whole genome shotgun (WGS) entry which is preliminary data.</text>
</comment>
<proteinExistence type="predicted"/>
<protein>
    <recommendedName>
        <fullName evidence="2">Heterokaryon incompatibility domain-containing protein</fullName>
    </recommendedName>
</protein>
<feature type="compositionally biased region" description="Low complexity" evidence="1">
    <location>
        <begin position="1"/>
        <end position="16"/>
    </location>
</feature>
<evidence type="ECO:0000256" key="1">
    <source>
        <dbReference type="SAM" id="MobiDB-lite"/>
    </source>
</evidence>
<keyword evidence="4" id="KW-1185">Reference proteome</keyword>
<dbReference type="PANTHER" id="PTHR24148">
    <property type="entry name" value="ANKYRIN REPEAT DOMAIN-CONTAINING PROTEIN 39 HOMOLOG-RELATED"/>
    <property type="match status" value="1"/>
</dbReference>
<feature type="region of interest" description="Disordered" evidence="1">
    <location>
        <begin position="1"/>
        <end position="37"/>
    </location>
</feature>
<dbReference type="EMBL" id="JAULSU010000003">
    <property type="protein sequence ID" value="KAK0624127.1"/>
    <property type="molecule type" value="Genomic_DNA"/>
</dbReference>